<organism evidence="2 3">
    <name type="scientific">Boletus reticuloceps</name>
    <dbReference type="NCBI Taxonomy" id="495285"/>
    <lineage>
        <taxon>Eukaryota</taxon>
        <taxon>Fungi</taxon>
        <taxon>Dikarya</taxon>
        <taxon>Basidiomycota</taxon>
        <taxon>Agaricomycotina</taxon>
        <taxon>Agaricomycetes</taxon>
        <taxon>Agaricomycetidae</taxon>
        <taxon>Boletales</taxon>
        <taxon>Boletineae</taxon>
        <taxon>Boletaceae</taxon>
        <taxon>Boletoideae</taxon>
        <taxon>Boletus</taxon>
    </lineage>
</organism>
<protein>
    <recommendedName>
        <fullName evidence="4">F-box domain-containing protein</fullName>
    </recommendedName>
</protein>
<sequence length="243" mass="26889">MGNSISRPSYVQRSLGVSDFPPRLLCFRLTPFTVWYSQDLFTSSPERRCLESDIYVGERLPGSGHSDDSVETTTTLSPVGPGSISSLKRKRGDYLTGSNHSDDPIEAVPQPPSPPLKRKRVVSDADLFSLAQTAPLLKRKREDSFTDCLLSKRPNLNCSSSRACSSHPTHAESSLPASPPFKEIRTSIHVLPNELIDLIIIRLDVNGLRTCTKVSILFREISGPRLLDALGFKPTGQYWLSVH</sequence>
<feature type="region of interest" description="Disordered" evidence="1">
    <location>
        <begin position="60"/>
        <end position="118"/>
    </location>
</feature>
<dbReference type="AlphaFoldDB" id="A0A8I3A7N7"/>
<evidence type="ECO:0000313" key="3">
    <source>
        <dbReference type="Proteomes" id="UP000683000"/>
    </source>
</evidence>
<evidence type="ECO:0000313" key="2">
    <source>
        <dbReference type="EMBL" id="KAG6372575.1"/>
    </source>
</evidence>
<gene>
    <name evidence="2" type="ORF">JVT61DRAFT_7688</name>
</gene>
<comment type="caution">
    <text evidence="2">The sequence shown here is derived from an EMBL/GenBank/DDBJ whole genome shotgun (WGS) entry which is preliminary data.</text>
</comment>
<dbReference type="EMBL" id="JAGFBS010000027">
    <property type="protein sequence ID" value="KAG6372575.1"/>
    <property type="molecule type" value="Genomic_DNA"/>
</dbReference>
<evidence type="ECO:0008006" key="4">
    <source>
        <dbReference type="Google" id="ProtNLM"/>
    </source>
</evidence>
<evidence type="ECO:0000256" key="1">
    <source>
        <dbReference type="SAM" id="MobiDB-lite"/>
    </source>
</evidence>
<reference evidence="2" key="1">
    <citation type="submission" date="2021-03" db="EMBL/GenBank/DDBJ databases">
        <title>Evolutionary innovations through gain and loss of genes in the ectomycorrhizal Boletales.</title>
        <authorList>
            <person name="Wu G."/>
            <person name="Miyauchi S."/>
            <person name="Morin E."/>
            <person name="Yang Z.-L."/>
            <person name="Xu J."/>
            <person name="Martin F.M."/>
        </authorList>
    </citation>
    <scope>NUCLEOTIDE SEQUENCE</scope>
    <source>
        <strain evidence="2">BR01</strain>
    </source>
</reference>
<accession>A0A8I3A7N7</accession>
<name>A0A8I3A7N7_9AGAM</name>
<keyword evidence="3" id="KW-1185">Reference proteome</keyword>
<dbReference type="Proteomes" id="UP000683000">
    <property type="component" value="Unassembled WGS sequence"/>
</dbReference>
<proteinExistence type="predicted"/>